<dbReference type="Proteomes" id="UP001550853">
    <property type="component" value="Unassembled WGS sequence"/>
</dbReference>
<proteinExistence type="predicted"/>
<name>A0ABV2YXM1_9ACTN</name>
<feature type="region of interest" description="Disordered" evidence="1">
    <location>
        <begin position="45"/>
        <end position="74"/>
    </location>
</feature>
<sequence length="74" mass="7661">MRYEITAPASGDTGLVAGVAFTAGHALVADPPPGAVEYFRRHGYRITPADDGPQDSKPAARARSRNKPGPSEGG</sequence>
<evidence type="ECO:0000313" key="2">
    <source>
        <dbReference type="EMBL" id="MEU3710492.1"/>
    </source>
</evidence>
<dbReference type="RefSeq" id="WP_030284457.1">
    <property type="nucleotide sequence ID" value="NZ_JBEZVI010000006.1"/>
</dbReference>
<gene>
    <name evidence="2" type="ORF">AB0E61_10355</name>
</gene>
<comment type="caution">
    <text evidence="2">The sequence shown here is derived from an EMBL/GenBank/DDBJ whole genome shotgun (WGS) entry which is preliminary data.</text>
</comment>
<evidence type="ECO:0000256" key="1">
    <source>
        <dbReference type="SAM" id="MobiDB-lite"/>
    </source>
</evidence>
<organism evidence="2 3">
    <name type="scientific">Streptomyces catenulae</name>
    <dbReference type="NCBI Taxonomy" id="66875"/>
    <lineage>
        <taxon>Bacteria</taxon>
        <taxon>Bacillati</taxon>
        <taxon>Actinomycetota</taxon>
        <taxon>Actinomycetes</taxon>
        <taxon>Kitasatosporales</taxon>
        <taxon>Streptomycetaceae</taxon>
        <taxon>Streptomyces</taxon>
    </lineage>
</organism>
<protein>
    <submittedName>
        <fullName evidence="2">Uncharacterized protein</fullName>
    </submittedName>
</protein>
<dbReference type="EMBL" id="JBEZVI010000006">
    <property type="protein sequence ID" value="MEU3710492.1"/>
    <property type="molecule type" value="Genomic_DNA"/>
</dbReference>
<accession>A0ABV2YXM1</accession>
<reference evidence="2 3" key="1">
    <citation type="submission" date="2024-06" db="EMBL/GenBank/DDBJ databases">
        <title>The Natural Products Discovery Center: Release of the First 8490 Sequenced Strains for Exploring Actinobacteria Biosynthetic Diversity.</title>
        <authorList>
            <person name="Kalkreuter E."/>
            <person name="Kautsar S.A."/>
            <person name="Yang D."/>
            <person name="Bader C.D."/>
            <person name="Teijaro C.N."/>
            <person name="Fluegel L."/>
            <person name="Davis C.M."/>
            <person name="Simpson J.R."/>
            <person name="Lauterbach L."/>
            <person name="Steele A.D."/>
            <person name="Gui C."/>
            <person name="Meng S."/>
            <person name="Li G."/>
            <person name="Viehrig K."/>
            <person name="Ye F."/>
            <person name="Su P."/>
            <person name="Kiefer A.F."/>
            <person name="Nichols A."/>
            <person name="Cepeda A.J."/>
            <person name="Yan W."/>
            <person name="Fan B."/>
            <person name="Jiang Y."/>
            <person name="Adhikari A."/>
            <person name="Zheng C.-J."/>
            <person name="Schuster L."/>
            <person name="Cowan T.M."/>
            <person name="Smanski M.J."/>
            <person name="Chevrette M.G."/>
            <person name="De Carvalho L.P.S."/>
            <person name="Shen B."/>
        </authorList>
    </citation>
    <scope>NUCLEOTIDE SEQUENCE [LARGE SCALE GENOMIC DNA]</scope>
    <source>
        <strain evidence="2 3">NPDC033039</strain>
    </source>
</reference>
<evidence type="ECO:0000313" key="3">
    <source>
        <dbReference type="Proteomes" id="UP001550853"/>
    </source>
</evidence>
<keyword evidence="3" id="KW-1185">Reference proteome</keyword>